<dbReference type="InterPro" id="IPR000719">
    <property type="entry name" value="Prot_kinase_dom"/>
</dbReference>
<proteinExistence type="predicted"/>
<dbReference type="EC" id="2.7.11.1" evidence="1"/>
<organism evidence="10 11">
    <name type="scientific">Bailinhaonella thermotolerans</name>
    <dbReference type="NCBI Taxonomy" id="1070861"/>
    <lineage>
        <taxon>Bacteria</taxon>
        <taxon>Bacillati</taxon>
        <taxon>Actinomycetota</taxon>
        <taxon>Actinomycetes</taxon>
        <taxon>Streptosporangiales</taxon>
        <taxon>Streptosporangiaceae</taxon>
        <taxon>Bailinhaonella</taxon>
    </lineage>
</organism>
<dbReference type="OrthoDB" id="9762169at2"/>
<accession>A0A3A4AMU3</accession>
<evidence type="ECO:0000256" key="5">
    <source>
        <dbReference type="ARBA" id="ARBA00022777"/>
    </source>
</evidence>
<keyword evidence="2" id="KW-0723">Serine/threonine-protein kinase</keyword>
<evidence type="ECO:0000313" key="11">
    <source>
        <dbReference type="Proteomes" id="UP000265768"/>
    </source>
</evidence>
<evidence type="ECO:0000256" key="6">
    <source>
        <dbReference type="ARBA" id="ARBA00022840"/>
    </source>
</evidence>
<comment type="catalytic activity">
    <reaction evidence="7">
        <text>L-threonyl-[protein] + ATP = O-phospho-L-threonyl-[protein] + ADP + H(+)</text>
        <dbReference type="Rhea" id="RHEA:46608"/>
        <dbReference type="Rhea" id="RHEA-COMP:11060"/>
        <dbReference type="Rhea" id="RHEA-COMP:11605"/>
        <dbReference type="ChEBI" id="CHEBI:15378"/>
        <dbReference type="ChEBI" id="CHEBI:30013"/>
        <dbReference type="ChEBI" id="CHEBI:30616"/>
        <dbReference type="ChEBI" id="CHEBI:61977"/>
        <dbReference type="ChEBI" id="CHEBI:456216"/>
        <dbReference type="EC" id="2.7.11.1"/>
    </reaction>
</comment>
<evidence type="ECO:0000256" key="4">
    <source>
        <dbReference type="ARBA" id="ARBA00022741"/>
    </source>
</evidence>
<evidence type="ECO:0000256" key="2">
    <source>
        <dbReference type="ARBA" id="ARBA00022527"/>
    </source>
</evidence>
<reference evidence="10 11" key="1">
    <citation type="submission" date="2018-09" db="EMBL/GenBank/DDBJ databases">
        <title>YIM 75507 draft genome.</title>
        <authorList>
            <person name="Tang S."/>
            <person name="Feng Y."/>
        </authorList>
    </citation>
    <scope>NUCLEOTIDE SEQUENCE [LARGE SCALE GENOMIC DNA]</scope>
    <source>
        <strain evidence="10 11">YIM 75507</strain>
    </source>
</reference>
<dbReference type="Gene3D" id="1.10.510.10">
    <property type="entry name" value="Transferase(Phosphotransferase) domain 1"/>
    <property type="match status" value="1"/>
</dbReference>
<dbReference type="PANTHER" id="PTHR24361">
    <property type="entry name" value="MITOGEN-ACTIVATED KINASE KINASE KINASE"/>
    <property type="match status" value="1"/>
</dbReference>
<evidence type="ECO:0000313" key="10">
    <source>
        <dbReference type="EMBL" id="RJL31006.1"/>
    </source>
</evidence>
<dbReference type="Pfam" id="PF00069">
    <property type="entry name" value="Pkinase"/>
    <property type="match status" value="1"/>
</dbReference>
<dbReference type="EMBL" id="QZEY01000008">
    <property type="protein sequence ID" value="RJL31006.1"/>
    <property type="molecule type" value="Genomic_DNA"/>
</dbReference>
<keyword evidence="4" id="KW-0547">Nucleotide-binding</keyword>
<keyword evidence="11" id="KW-1185">Reference proteome</keyword>
<evidence type="ECO:0000259" key="9">
    <source>
        <dbReference type="PROSITE" id="PS50011"/>
    </source>
</evidence>
<keyword evidence="5 10" id="KW-0418">Kinase</keyword>
<dbReference type="InterPro" id="IPR011009">
    <property type="entry name" value="Kinase-like_dom_sf"/>
</dbReference>
<dbReference type="GO" id="GO:0005737">
    <property type="term" value="C:cytoplasm"/>
    <property type="evidence" value="ECO:0007669"/>
    <property type="project" value="TreeGrafter"/>
</dbReference>
<dbReference type="InterPro" id="IPR008266">
    <property type="entry name" value="Tyr_kinase_AS"/>
</dbReference>
<dbReference type="PROSITE" id="PS50011">
    <property type="entry name" value="PROTEIN_KINASE_DOM"/>
    <property type="match status" value="1"/>
</dbReference>
<evidence type="ECO:0000256" key="7">
    <source>
        <dbReference type="ARBA" id="ARBA00047899"/>
    </source>
</evidence>
<dbReference type="GO" id="GO:0005524">
    <property type="term" value="F:ATP binding"/>
    <property type="evidence" value="ECO:0007669"/>
    <property type="project" value="UniProtKB-KW"/>
</dbReference>
<evidence type="ECO:0000256" key="1">
    <source>
        <dbReference type="ARBA" id="ARBA00012513"/>
    </source>
</evidence>
<sequence length="390" mass="44625">MTPLDLMLADFKEKYAAKSPSKAFARLYDDSELGSMFAYFHEQLTEHFDSINGRARSTRHYWADNSRELIALADELNQALLALKAVGVDVQFDDRYQQAVDRCLPWLSMSGGSTVPDNFEPVVLVRYEPVFLRAATTTVLKKDRRRVNLKMEGEGSYAIVYSYIDPDYGIKFAVKRAKKSISSRDLARFKNEFETMKRLSYPYILDVYQYDDARNEYRMEFCDATLRSFIARRNSSLSFASRRRIALQFLYAISYLHSQPLLHRDISLQNVLLKVYKSGAVLVKLSDFGLVKDPSSTFTRTQTEMRGTIRDPLLHDFRQYGVLNEIYAIGWVLSYIFTGRESLSATGDAVSRIVQKCTAHDIASRYQTVRDLIADVEQLSAPPVDTSARG</sequence>
<gene>
    <name evidence="10" type="ORF">D5H75_22275</name>
</gene>
<evidence type="ECO:0000256" key="3">
    <source>
        <dbReference type="ARBA" id="ARBA00022679"/>
    </source>
</evidence>
<dbReference type="Proteomes" id="UP000265768">
    <property type="component" value="Unassembled WGS sequence"/>
</dbReference>
<dbReference type="PANTHER" id="PTHR24361:SF433">
    <property type="entry name" value="PROTEIN KINASE DOMAIN-CONTAINING PROTEIN"/>
    <property type="match status" value="1"/>
</dbReference>
<name>A0A3A4AMU3_9ACTN</name>
<comment type="catalytic activity">
    <reaction evidence="8">
        <text>L-seryl-[protein] + ATP = O-phospho-L-seryl-[protein] + ADP + H(+)</text>
        <dbReference type="Rhea" id="RHEA:17989"/>
        <dbReference type="Rhea" id="RHEA-COMP:9863"/>
        <dbReference type="Rhea" id="RHEA-COMP:11604"/>
        <dbReference type="ChEBI" id="CHEBI:15378"/>
        <dbReference type="ChEBI" id="CHEBI:29999"/>
        <dbReference type="ChEBI" id="CHEBI:30616"/>
        <dbReference type="ChEBI" id="CHEBI:83421"/>
        <dbReference type="ChEBI" id="CHEBI:456216"/>
        <dbReference type="EC" id="2.7.11.1"/>
    </reaction>
</comment>
<keyword evidence="6" id="KW-0067">ATP-binding</keyword>
<comment type="caution">
    <text evidence="10">The sequence shown here is derived from an EMBL/GenBank/DDBJ whole genome shotgun (WGS) entry which is preliminary data.</text>
</comment>
<protein>
    <recommendedName>
        <fullName evidence="1">non-specific serine/threonine protein kinase</fullName>
        <ecNumber evidence="1">2.7.11.1</ecNumber>
    </recommendedName>
</protein>
<dbReference type="PROSITE" id="PS00109">
    <property type="entry name" value="PROTEIN_KINASE_TYR"/>
    <property type="match status" value="1"/>
</dbReference>
<feature type="domain" description="Protein kinase" evidence="9">
    <location>
        <begin position="146"/>
        <end position="390"/>
    </location>
</feature>
<dbReference type="AlphaFoldDB" id="A0A3A4AMU3"/>
<dbReference type="CDD" id="cd00180">
    <property type="entry name" value="PKc"/>
    <property type="match status" value="1"/>
</dbReference>
<dbReference type="SUPFAM" id="SSF56112">
    <property type="entry name" value="Protein kinase-like (PK-like)"/>
    <property type="match status" value="1"/>
</dbReference>
<evidence type="ECO:0000256" key="8">
    <source>
        <dbReference type="ARBA" id="ARBA00048679"/>
    </source>
</evidence>
<dbReference type="InterPro" id="IPR053235">
    <property type="entry name" value="Ser_Thr_kinase"/>
</dbReference>
<dbReference type="GO" id="GO:0004674">
    <property type="term" value="F:protein serine/threonine kinase activity"/>
    <property type="evidence" value="ECO:0007669"/>
    <property type="project" value="UniProtKB-KW"/>
</dbReference>
<keyword evidence="3" id="KW-0808">Transferase</keyword>